<comment type="caution">
    <text evidence="1">The sequence shown here is derived from an EMBL/GenBank/DDBJ whole genome shotgun (WGS) entry which is preliminary data.</text>
</comment>
<dbReference type="EMBL" id="JABCJE010000014">
    <property type="protein sequence ID" value="NVO25406.1"/>
    <property type="molecule type" value="Genomic_DNA"/>
</dbReference>
<accession>A0A850Q8C7</accession>
<reference evidence="1 2" key="1">
    <citation type="submission" date="2020-04" db="EMBL/GenBank/DDBJ databases">
        <title>Donghicola sp., a member of the Rhodobacteraceae family isolated from mangrove forest in Thailand.</title>
        <authorList>
            <person name="Charoenyingcharoen P."/>
            <person name="Yukphan P."/>
        </authorList>
    </citation>
    <scope>NUCLEOTIDE SEQUENCE [LARGE SCALE GENOMIC DNA]</scope>
    <source>
        <strain evidence="1 2">B5-SW-15</strain>
    </source>
</reference>
<sequence length="112" mass="12491">MTSTTPQDPHLLSRIETLIDLLRQMLDREGHPLADRLDQFLIDISQIERAMTSAAENLTQAVPKLAEAPSRSDLALVEDRIGTLLDEVIYRQVRLDAQLDLLFQPVGAEADG</sequence>
<dbReference type="AlphaFoldDB" id="A0A850Q8C7"/>
<gene>
    <name evidence="1" type="ORF">HJ536_18780</name>
</gene>
<name>A0A850Q8C7_9RHOB</name>
<protein>
    <submittedName>
        <fullName evidence="1">Uncharacterized protein</fullName>
    </submittedName>
</protein>
<evidence type="ECO:0000313" key="2">
    <source>
        <dbReference type="Proteomes" id="UP000592216"/>
    </source>
</evidence>
<proteinExistence type="predicted"/>
<dbReference type="RefSeq" id="WP_177158939.1">
    <property type="nucleotide sequence ID" value="NZ_JABCJE010000014.1"/>
</dbReference>
<organism evidence="1 2">
    <name type="scientific">Donghicola mangrovi</name>
    <dbReference type="NCBI Taxonomy" id="2729614"/>
    <lineage>
        <taxon>Bacteria</taxon>
        <taxon>Pseudomonadati</taxon>
        <taxon>Pseudomonadota</taxon>
        <taxon>Alphaproteobacteria</taxon>
        <taxon>Rhodobacterales</taxon>
        <taxon>Roseobacteraceae</taxon>
        <taxon>Donghicola</taxon>
    </lineage>
</organism>
<evidence type="ECO:0000313" key="1">
    <source>
        <dbReference type="EMBL" id="NVO25406.1"/>
    </source>
</evidence>
<dbReference type="Proteomes" id="UP000592216">
    <property type="component" value="Unassembled WGS sequence"/>
</dbReference>